<evidence type="ECO:0000313" key="6">
    <source>
        <dbReference type="Proteomes" id="UP000663828"/>
    </source>
</evidence>
<name>A0A815YSU0_ADIRI</name>
<dbReference type="AlphaFoldDB" id="A0A815YSU0"/>
<dbReference type="PANTHER" id="PTHR10210:SF53">
    <property type="entry name" value="GH23275P"/>
    <property type="match status" value="1"/>
</dbReference>
<evidence type="ECO:0000256" key="2">
    <source>
        <dbReference type="ARBA" id="ARBA00022727"/>
    </source>
</evidence>
<dbReference type="SMART" id="SM01400">
    <property type="entry name" value="Pribosyltran_N"/>
    <property type="match status" value="1"/>
</dbReference>
<dbReference type="Pfam" id="PF13793">
    <property type="entry name" value="Pribosyltran_N"/>
    <property type="match status" value="1"/>
</dbReference>
<dbReference type="CDD" id="cd06223">
    <property type="entry name" value="PRTases_typeI"/>
    <property type="match status" value="1"/>
</dbReference>
<dbReference type="GO" id="GO:0005737">
    <property type="term" value="C:cytoplasm"/>
    <property type="evidence" value="ECO:0007669"/>
    <property type="project" value="TreeGrafter"/>
</dbReference>
<evidence type="ECO:0000259" key="4">
    <source>
        <dbReference type="Pfam" id="PF13793"/>
    </source>
</evidence>
<dbReference type="InterPro" id="IPR029099">
    <property type="entry name" value="Pribosyltran_N"/>
</dbReference>
<evidence type="ECO:0000256" key="3">
    <source>
        <dbReference type="SAM" id="MobiDB-lite"/>
    </source>
</evidence>
<dbReference type="EMBL" id="CAJNOR010005743">
    <property type="protein sequence ID" value="CAF1574726.1"/>
    <property type="molecule type" value="Genomic_DNA"/>
</dbReference>
<dbReference type="FunFam" id="3.40.50.2020:FF:000031">
    <property type="entry name" value="Probable PRS4-ribose-phosphate pyrophosphokinase 3"/>
    <property type="match status" value="1"/>
</dbReference>
<feature type="domain" description="Ribose-phosphate pyrophosphokinase N-terminal" evidence="4">
    <location>
        <begin position="11"/>
        <end position="126"/>
    </location>
</feature>
<dbReference type="GO" id="GO:0005524">
    <property type="term" value="F:ATP binding"/>
    <property type="evidence" value="ECO:0007669"/>
    <property type="project" value="TreeGrafter"/>
</dbReference>
<dbReference type="InterPro" id="IPR005946">
    <property type="entry name" value="Rib-P_diPkinase"/>
</dbReference>
<gene>
    <name evidence="5" type="ORF">XAT740_LOCUS44829</name>
</gene>
<dbReference type="GO" id="GO:0000287">
    <property type="term" value="F:magnesium ion binding"/>
    <property type="evidence" value="ECO:0007669"/>
    <property type="project" value="InterPro"/>
</dbReference>
<protein>
    <recommendedName>
        <fullName evidence="4">Ribose-phosphate pyrophosphokinase N-terminal domain-containing protein</fullName>
    </recommendedName>
</protein>
<evidence type="ECO:0000256" key="1">
    <source>
        <dbReference type="ARBA" id="ARBA00006478"/>
    </source>
</evidence>
<dbReference type="GO" id="GO:0004749">
    <property type="term" value="F:ribose phosphate diphosphokinase activity"/>
    <property type="evidence" value="ECO:0007669"/>
    <property type="project" value="TreeGrafter"/>
</dbReference>
<dbReference type="GO" id="GO:0002189">
    <property type="term" value="C:ribose phosphate diphosphokinase complex"/>
    <property type="evidence" value="ECO:0007669"/>
    <property type="project" value="TreeGrafter"/>
</dbReference>
<organism evidence="5 6">
    <name type="scientific">Adineta ricciae</name>
    <name type="common">Rotifer</name>
    <dbReference type="NCBI Taxonomy" id="249248"/>
    <lineage>
        <taxon>Eukaryota</taxon>
        <taxon>Metazoa</taxon>
        <taxon>Spiralia</taxon>
        <taxon>Gnathifera</taxon>
        <taxon>Rotifera</taxon>
        <taxon>Eurotatoria</taxon>
        <taxon>Bdelloidea</taxon>
        <taxon>Adinetida</taxon>
        <taxon>Adinetidae</taxon>
        <taxon>Adineta</taxon>
    </lineage>
</organism>
<accession>A0A815YSU0</accession>
<dbReference type="InterPro" id="IPR029057">
    <property type="entry name" value="PRTase-like"/>
</dbReference>
<dbReference type="GO" id="GO:0006015">
    <property type="term" value="P:5-phosphoribose 1-diphosphate biosynthetic process"/>
    <property type="evidence" value="ECO:0007669"/>
    <property type="project" value="TreeGrafter"/>
</dbReference>
<dbReference type="SUPFAM" id="SSF53271">
    <property type="entry name" value="PRTase-like"/>
    <property type="match status" value="2"/>
</dbReference>
<dbReference type="Gene3D" id="3.40.50.2020">
    <property type="match status" value="2"/>
</dbReference>
<proteinExistence type="inferred from homology"/>
<comment type="similarity">
    <text evidence="1">Belongs to the ribose-phosphate pyrophosphokinase family.</text>
</comment>
<dbReference type="Proteomes" id="UP000663828">
    <property type="component" value="Unassembled WGS sequence"/>
</dbReference>
<keyword evidence="6" id="KW-1185">Reference proteome</keyword>
<feature type="region of interest" description="Disordered" evidence="3">
    <location>
        <begin position="223"/>
        <end position="242"/>
    </location>
</feature>
<comment type="caution">
    <text evidence="5">The sequence shown here is derived from an EMBL/GenBank/DDBJ whole genome shotgun (WGS) entry which is preliminary data.</text>
</comment>
<keyword evidence="2" id="KW-0545">Nucleotide biosynthesis</keyword>
<dbReference type="Pfam" id="PF14572">
    <property type="entry name" value="Pribosyl_synth"/>
    <property type="match status" value="1"/>
</dbReference>
<evidence type="ECO:0000313" key="5">
    <source>
        <dbReference type="EMBL" id="CAF1574726.1"/>
    </source>
</evidence>
<dbReference type="InterPro" id="IPR000836">
    <property type="entry name" value="PRTase_dom"/>
</dbReference>
<dbReference type="GO" id="GO:0006164">
    <property type="term" value="P:purine nucleotide biosynthetic process"/>
    <property type="evidence" value="ECO:0007669"/>
    <property type="project" value="TreeGrafter"/>
</dbReference>
<reference evidence="5" key="1">
    <citation type="submission" date="2021-02" db="EMBL/GenBank/DDBJ databases">
        <authorList>
            <person name="Nowell W R."/>
        </authorList>
    </citation>
    <scope>NUCLEOTIDE SEQUENCE</scope>
</reference>
<sequence>MSADRTGRSEMVILTGNSYPELAENISSRIKPLGECRVYKKSDKETHVEIRESVRSKDVFIIQTGSTKDPNDNLMELMIMSYACKTSCAKNIIGVLPYLPYSKQSKQKKRGCIAMKLVAQMLVRAGLTHLITVDLHQKEIQGFFDIPVDNLRASSFLLDYIQQQVTFHDFSKAKRKTRFFQIPDWRNSVIVARTPSQAKRVTGFAERLKLNIAVIHGCQDGDIESEEADGRNSPPPPLSGVDNSIASMSKRRSVFTIPSLALGSNVHVKGKLPMDVVGDVGGRIAIIVEDMIDDVAGLVQAANILCDRGAYKVYALATHALFTNDAPSLIEESQISEVVVTNTVPHEFAKLQCSKIKTVDISLLLSEAIRRIHNQESMSYLFRNVEAND</sequence>
<dbReference type="PANTHER" id="PTHR10210">
    <property type="entry name" value="RIBOSE-PHOSPHATE DIPHOSPHOKINASE FAMILY MEMBER"/>
    <property type="match status" value="1"/>
</dbReference>
<dbReference type="NCBIfam" id="TIGR01251">
    <property type="entry name" value="ribP_PPkin"/>
    <property type="match status" value="1"/>
</dbReference>